<evidence type="ECO:0008006" key="4">
    <source>
        <dbReference type="Google" id="ProtNLM"/>
    </source>
</evidence>
<organism evidence="2 3">
    <name type="scientific">Pontibacillus yanchengensis Y32</name>
    <dbReference type="NCBI Taxonomy" id="1385514"/>
    <lineage>
        <taxon>Bacteria</taxon>
        <taxon>Bacillati</taxon>
        <taxon>Bacillota</taxon>
        <taxon>Bacilli</taxon>
        <taxon>Bacillales</taxon>
        <taxon>Bacillaceae</taxon>
        <taxon>Pontibacillus</taxon>
    </lineage>
</organism>
<accession>A0A0A2TGX0</accession>
<feature type="region of interest" description="Disordered" evidence="1">
    <location>
        <begin position="54"/>
        <end position="87"/>
    </location>
</feature>
<evidence type="ECO:0000313" key="3">
    <source>
        <dbReference type="Proteomes" id="UP000030147"/>
    </source>
</evidence>
<keyword evidence="3" id="KW-1185">Reference proteome</keyword>
<dbReference type="EMBL" id="AVBF01000009">
    <property type="protein sequence ID" value="KGP73703.1"/>
    <property type="molecule type" value="Genomic_DNA"/>
</dbReference>
<evidence type="ECO:0000313" key="2">
    <source>
        <dbReference type="EMBL" id="KGP73703.1"/>
    </source>
</evidence>
<sequence length="87" mass="9781">MMNRWRSYRLWVAIAALISLFLQDCGVIDIDFDVYTELILSILVLLGIIRPPGADVAPPFENKNEGKQKDGKSTATKSKESKRKDGK</sequence>
<protein>
    <recommendedName>
        <fullName evidence="4">Holin</fullName>
    </recommendedName>
</protein>
<dbReference type="STRING" id="1385514.N782_02215"/>
<evidence type="ECO:0000256" key="1">
    <source>
        <dbReference type="SAM" id="MobiDB-lite"/>
    </source>
</evidence>
<dbReference type="Proteomes" id="UP000030147">
    <property type="component" value="Unassembled WGS sequence"/>
</dbReference>
<dbReference type="eggNOG" id="ENOG5030CEN">
    <property type="taxonomic scope" value="Bacteria"/>
</dbReference>
<gene>
    <name evidence="2" type="ORF">N782_02215</name>
</gene>
<comment type="caution">
    <text evidence="2">The sequence shown here is derived from an EMBL/GenBank/DDBJ whole genome shotgun (WGS) entry which is preliminary data.</text>
</comment>
<name>A0A0A2TGX0_9BACI</name>
<proteinExistence type="predicted"/>
<dbReference type="AlphaFoldDB" id="A0A0A2TGX0"/>
<reference evidence="2 3" key="1">
    <citation type="journal article" date="2015" name="Stand. Genomic Sci.">
        <title>High quality draft genome sequence of the moderately halophilic bacterium Pontibacillus yanchengensis Y32(T) and comparison among Pontibacillus genomes.</title>
        <authorList>
            <person name="Huang J."/>
            <person name="Qiao Z.X."/>
            <person name="Tang J.W."/>
            <person name="Wang G."/>
        </authorList>
    </citation>
    <scope>NUCLEOTIDE SEQUENCE [LARGE SCALE GENOMIC DNA]</scope>
    <source>
        <strain evidence="2 3">Y32</strain>
    </source>
</reference>
<feature type="compositionally biased region" description="Basic and acidic residues" evidence="1">
    <location>
        <begin position="62"/>
        <end position="87"/>
    </location>
</feature>